<dbReference type="EMBL" id="JACIED010000001">
    <property type="protein sequence ID" value="MBB4006146.1"/>
    <property type="molecule type" value="Genomic_DNA"/>
</dbReference>
<dbReference type="GO" id="GO:0032049">
    <property type="term" value="P:cardiolipin biosynthetic process"/>
    <property type="evidence" value="ECO:0007669"/>
    <property type="project" value="UniProtKB-ARBA"/>
</dbReference>
<evidence type="ECO:0000256" key="4">
    <source>
        <dbReference type="ARBA" id="ARBA00018392"/>
    </source>
</evidence>
<name>A0A1Q9A3H4_9HYPH</name>
<dbReference type="OrthoDB" id="9762009at2"/>
<dbReference type="Pfam" id="PF13091">
    <property type="entry name" value="PLDc_2"/>
    <property type="match status" value="2"/>
</dbReference>
<evidence type="ECO:0000313" key="14">
    <source>
        <dbReference type="EMBL" id="OLP49141.1"/>
    </source>
</evidence>
<dbReference type="SMART" id="SM00155">
    <property type="entry name" value="PLDc"/>
    <property type="match status" value="2"/>
</dbReference>
<dbReference type="Proteomes" id="UP000544107">
    <property type="component" value="Unassembled WGS sequence"/>
</dbReference>
<keyword evidence="8 11" id="KW-1133">Transmembrane helix</keyword>
<feature type="domain" description="PLD phosphodiesterase" evidence="12">
    <location>
        <begin position="220"/>
        <end position="247"/>
    </location>
</feature>
<evidence type="ECO:0000256" key="1">
    <source>
        <dbReference type="ARBA" id="ARBA00003145"/>
    </source>
</evidence>
<accession>A0A1Q9A3H4</accession>
<evidence type="ECO:0000313" key="16">
    <source>
        <dbReference type="Proteomes" id="UP000544107"/>
    </source>
</evidence>
<sequence length="482" mass="52700">MLDLISHYWPHLLFILSTVMGTVAAVHAAMTKRDVRSAISWVGVIILSPVIGALIYAMAGVNRMRRASYMARRALRRSQMEGVLSHYAVAEGEVSAQFGGRLEALRHLGERVTRHPLTSGNRLVPLASGDAAYDAMCAAIDAAQHSVLLETYIFDRDSIGLRVADCLIAARRRGVEVRVLIDAVGARYSVPSIVGYLEEGGVLVASFNGKVIVGLRLPYANLRTHRKILVVDGAVGFMGGMNIREAFAGPHAARDTHFHVTGPVVAELFSVAADDWHFETEEALNSEAWQLHLAAGEAGATPFARAVVSGPDAHLESNHRMLIGAFSVAEHSIRIMSPYFLPDGIFLSALATAARRGVAVEIIVPSKNNLAVVSHAMNAQFEQIIRDGCRIFRSAGPFDHSKLLVVDDKWAFVGSSNLDARSLRLNFEIDLEVYDEEFAGFVAARMDESREGAEEVTLEALHNRPFLLKLMQRVLWLGSLML</sequence>
<protein>
    <recommendedName>
        <fullName evidence="4">Phospholipase D</fullName>
    </recommendedName>
    <alternativeName>
        <fullName evidence="10">Choline phosphatase</fullName>
    </alternativeName>
</protein>
<keyword evidence="13" id="KW-0808">Transferase</keyword>
<keyword evidence="9 11" id="KW-0472">Membrane</keyword>
<comment type="function">
    <text evidence="1">Could be a virulence factor.</text>
</comment>
<dbReference type="PANTHER" id="PTHR21248:SF22">
    <property type="entry name" value="PHOSPHOLIPASE D"/>
    <property type="match status" value="1"/>
</dbReference>
<dbReference type="RefSeq" id="WP_075614932.1">
    <property type="nucleotide sequence ID" value="NZ_JACIED010000001.1"/>
</dbReference>
<evidence type="ECO:0000256" key="5">
    <source>
        <dbReference type="ARBA" id="ARBA00022475"/>
    </source>
</evidence>
<dbReference type="InterPro" id="IPR025202">
    <property type="entry name" value="PLD-like_dom"/>
</dbReference>
<evidence type="ECO:0000256" key="8">
    <source>
        <dbReference type="ARBA" id="ARBA00022989"/>
    </source>
</evidence>
<evidence type="ECO:0000256" key="10">
    <source>
        <dbReference type="ARBA" id="ARBA00029594"/>
    </source>
</evidence>
<dbReference type="Pfam" id="PF13396">
    <property type="entry name" value="PLDc_N"/>
    <property type="match status" value="1"/>
</dbReference>
<dbReference type="GO" id="GO:0008808">
    <property type="term" value="F:cardiolipin synthase activity"/>
    <property type="evidence" value="ECO:0007669"/>
    <property type="project" value="TreeGrafter"/>
</dbReference>
<reference evidence="13 16" key="2">
    <citation type="submission" date="2020-08" db="EMBL/GenBank/DDBJ databases">
        <title>Genomic Encyclopedia of Type Strains, Phase IV (KMG-IV): sequencing the most valuable type-strain genomes for metagenomic binning, comparative biology and taxonomic classification.</title>
        <authorList>
            <person name="Goeker M."/>
        </authorList>
    </citation>
    <scope>NUCLEOTIDE SEQUENCE [LARGE SCALE GENOMIC DNA]</scope>
    <source>
        <strain evidence="13 16">DSM 100021</strain>
    </source>
</reference>
<evidence type="ECO:0000256" key="3">
    <source>
        <dbReference type="ARBA" id="ARBA00004651"/>
    </source>
</evidence>
<dbReference type="InterPro" id="IPR027379">
    <property type="entry name" value="CLS_N"/>
</dbReference>
<proteinExistence type="predicted"/>
<dbReference type="Proteomes" id="UP000185598">
    <property type="component" value="Unassembled WGS sequence"/>
</dbReference>
<evidence type="ECO:0000313" key="15">
    <source>
        <dbReference type="Proteomes" id="UP000185598"/>
    </source>
</evidence>
<evidence type="ECO:0000256" key="7">
    <source>
        <dbReference type="ARBA" id="ARBA00022692"/>
    </source>
</evidence>
<keyword evidence="15" id="KW-1185">Reference proteome</keyword>
<dbReference type="Gene3D" id="3.30.870.10">
    <property type="entry name" value="Endonuclease Chain A"/>
    <property type="match status" value="2"/>
</dbReference>
<dbReference type="CDD" id="cd09157">
    <property type="entry name" value="PLDc_CLS_unchar2_1"/>
    <property type="match status" value="1"/>
</dbReference>
<dbReference type="PANTHER" id="PTHR21248">
    <property type="entry name" value="CARDIOLIPIN SYNTHASE"/>
    <property type="match status" value="1"/>
</dbReference>
<comment type="caution">
    <text evidence="14">The sequence shown here is derived from an EMBL/GenBank/DDBJ whole genome shotgun (WGS) entry which is preliminary data.</text>
</comment>
<keyword evidence="7 11" id="KW-0812">Transmembrane</keyword>
<keyword evidence="5" id="KW-1003">Cell membrane</keyword>
<organism evidence="14 15">
    <name type="scientific">Allorhizobium taibaishanense</name>
    <dbReference type="NCBI Taxonomy" id="887144"/>
    <lineage>
        <taxon>Bacteria</taxon>
        <taxon>Pseudomonadati</taxon>
        <taxon>Pseudomonadota</taxon>
        <taxon>Alphaproteobacteria</taxon>
        <taxon>Hyphomicrobiales</taxon>
        <taxon>Rhizobiaceae</taxon>
        <taxon>Rhizobium/Agrobacterium group</taxon>
        <taxon>Allorhizobium</taxon>
    </lineage>
</organism>
<evidence type="ECO:0000256" key="6">
    <source>
        <dbReference type="ARBA" id="ARBA00022525"/>
    </source>
</evidence>
<feature type="domain" description="PLD phosphodiesterase" evidence="12">
    <location>
        <begin position="395"/>
        <end position="422"/>
    </location>
</feature>
<gene>
    <name evidence="14" type="ORF">BJF91_18810</name>
    <name evidence="13" type="ORF">GGQ71_000382</name>
</gene>
<dbReference type="EMBL" id="MKIN01000022">
    <property type="protein sequence ID" value="OLP49141.1"/>
    <property type="molecule type" value="Genomic_DNA"/>
</dbReference>
<dbReference type="SUPFAM" id="SSF56024">
    <property type="entry name" value="Phospholipase D/nuclease"/>
    <property type="match status" value="2"/>
</dbReference>
<comment type="subcellular location">
    <subcellularLocation>
        <location evidence="3">Cell membrane</location>
        <topology evidence="3">Multi-pass membrane protein</topology>
    </subcellularLocation>
    <subcellularLocation>
        <location evidence="2">Secreted</location>
    </subcellularLocation>
</comment>
<reference evidence="14 15" key="1">
    <citation type="submission" date="2016-09" db="EMBL/GenBank/DDBJ databases">
        <title>Rhizobium oryziradicis sp. nov., isolated from the root of rice.</title>
        <authorList>
            <person name="Zhao J."/>
            <person name="Zhang X."/>
        </authorList>
    </citation>
    <scope>NUCLEOTIDE SEQUENCE [LARGE SCALE GENOMIC DNA]</scope>
    <source>
        <strain evidence="14 15">14971</strain>
    </source>
</reference>
<evidence type="ECO:0000259" key="12">
    <source>
        <dbReference type="PROSITE" id="PS50035"/>
    </source>
</evidence>
<dbReference type="GO" id="GO:0005886">
    <property type="term" value="C:plasma membrane"/>
    <property type="evidence" value="ECO:0007669"/>
    <property type="project" value="UniProtKB-SubCell"/>
</dbReference>
<feature type="transmembrane region" description="Helical" evidence="11">
    <location>
        <begin position="38"/>
        <end position="59"/>
    </location>
</feature>
<dbReference type="STRING" id="887144.BJF91_18810"/>
<dbReference type="PROSITE" id="PS50035">
    <property type="entry name" value="PLD"/>
    <property type="match status" value="2"/>
</dbReference>
<dbReference type="AlphaFoldDB" id="A0A1Q9A3H4"/>
<keyword evidence="6" id="KW-0964">Secreted</keyword>
<evidence type="ECO:0000256" key="9">
    <source>
        <dbReference type="ARBA" id="ARBA00023136"/>
    </source>
</evidence>
<dbReference type="InterPro" id="IPR001736">
    <property type="entry name" value="PLipase_D/transphosphatidylase"/>
</dbReference>
<evidence type="ECO:0000256" key="11">
    <source>
        <dbReference type="SAM" id="Phobius"/>
    </source>
</evidence>
<evidence type="ECO:0000313" key="13">
    <source>
        <dbReference type="EMBL" id="MBB4006146.1"/>
    </source>
</evidence>
<evidence type="ECO:0000256" key="2">
    <source>
        <dbReference type="ARBA" id="ARBA00004613"/>
    </source>
</evidence>
<dbReference type="GO" id="GO:0005576">
    <property type="term" value="C:extracellular region"/>
    <property type="evidence" value="ECO:0007669"/>
    <property type="project" value="UniProtKB-SubCell"/>
</dbReference>